<dbReference type="EMBL" id="AYSJ01000015">
    <property type="protein sequence ID" value="ETS29569.1"/>
    <property type="molecule type" value="Genomic_DNA"/>
</dbReference>
<organism evidence="1 2">
    <name type="scientific">Photorhabdus khanii NC19</name>
    <dbReference type="NCBI Taxonomy" id="1004151"/>
    <lineage>
        <taxon>Bacteria</taxon>
        <taxon>Pseudomonadati</taxon>
        <taxon>Pseudomonadota</taxon>
        <taxon>Gammaproteobacteria</taxon>
        <taxon>Enterobacterales</taxon>
        <taxon>Morganellaceae</taxon>
        <taxon>Photorhabdus</taxon>
    </lineage>
</organism>
<dbReference type="AlphaFoldDB" id="W3V3F9"/>
<comment type="caution">
    <text evidence="1">The sequence shown here is derived from an EMBL/GenBank/DDBJ whole genome shotgun (WGS) entry which is preliminary data.</text>
</comment>
<accession>W3V3F9</accession>
<reference evidence="1 2" key="1">
    <citation type="submission" date="2013-11" db="EMBL/GenBank/DDBJ databases">
        <title>Elucidation of the Photorhabdus temperata genome and generation of transposon mutant library to identify motility mutants.</title>
        <authorList>
            <person name="Hurst S.G.IV."/>
            <person name="Micheals B."/>
            <person name="Abebe-Akele F."/>
            <person name="Rowedder H."/>
            <person name="Bullock H."/>
            <person name="Jackobeck R."/>
            <person name="Janicki E."/>
            <person name="Tisa L.S."/>
        </authorList>
    </citation>
    <scope>NUCLEOTIDE SEQUENCE [LARGE SCALE GENOMIC DNA]</scope>
    <source>
        <strain evidence="1 2">NC19</strain>
    </source>
</reference>
<proteinExistence type="predicted"/>
<evidence type="ECO:0000313" key="2">
    <source>
        <dbReference type="Proteomes" id="UP000018957"/>
    </source>
</evidence>
<sequence length="32" mass="3745">MTSLSWYFDESDLSLMMIVKTMKVIGDLYTII</sequence>
<gene>
    <name evidence="1" type="ORF">PTE_03993</name>
</gene>
<evidence type="ECO:0000313" key="1">
    <source>
        <dbReference type="EMBL" id="ETS29569.1"/>
    </source>
</evidence>
<dbReference type="Proteomes" id="UP000018957">
    <property type="component" value="Unassembled WGS sequence"/>
</dbReference>
<keyword evidence="2" id="KW-1185">Reference proteome</keyword>
<name>W3V3F9_9GAMM</name>
<protein>
    <submittedName>
        <fullName evidence="1">Uncharacterized protein</fullName>
    </submittedName>
</protein>